<dbReference type="Ensembl" id="ENSGMOT00000047477.1">
    <property type="protein sequence ID" value="ENSGMOP00000026689.1"/>
    <property type="gene ID" value="ENSGMOG00000031380.1"/>
</dbReference>
<feature type="signal peptide" evidence="1">
    <location>
        <begin position="1"/>
        <end position="21"/>
    </location>
</feature>
<reference evidence="2" key="1">
    <citation type="submission" date="2019-07" db="EMBL/GenBank/DDBJ databases">
        <authorList>
            <consortium name="Wellcome Sanger Institute Data Sharing"/>
        </authorList>
    </citation>
    <scope>NUCLEOTIDE SEQUENCE [LARGE SCALE GENOMIC DNA]</scope>
</reference>
<name>A0A8C5A544_GADMO</name>
<organism evidence="2 3">
    <name type="scientific">Gadus morhua</name>
    <name type="common">Atlantic cod</name>
    <dbReference type="NCBI Taxonomy" id="8049"/>
    <lineage>
        <taxon>Eukaryota</taxon>
        <taxon>Metazoa</taxon>
        <taxon>Chordata</taxon>
        <taxon>Craniata</taxon>
        <taxon>Vertebrata</taxon>
        <taxon>Euteleostomi</taxon>
        <taxon>Actinopterygii</taxon>
        <taxon>Neopterygii</taxon>
        <taxon>Teleostei</taxon>
        <taxon>Neoteleostei</taxon>
        <taxon>Acanthomorphata</taxon>
        <taxon>Zeiogadaria</taxon>
        <taxon>Gadariae</taxon>
        <taxon>Gadiformes</taxon>
        <taxon>Gadoidei</taxon>
        <taxon>Gadidae</taxon>
        <taxon>Gadus</taxon>
    </lineage>
</organism>
<evidence type="ECO:0000313" key="2">
    <source>
        <dbReference type="Ensembl" id="ENSGMOP00000026689.1"/>
    </source>
</evidence>
<evidence type="ECO:0000256" key="1">
    <source>
        <dbReference type="SAM" id="SignalP"/>
    </source>
</evidence>
<evidence type="ECO:0000313" key="3">
    <source>
        <dbReference type="Proteomes" id="UP000694546"/>
    </source>
</evidence>
<keyword evidence="1" id="KW-0732">Signal</keyword>
<accession>A0A8C5A544</accession>
<keyword evidence="3" id="KW-1185">Reference proteome</keyword>
<reference evidence="2" key="3">
    <citation type="submission" date="2025-09" db="UniProtKB">
        <authorList>
            <consortium name="Ensembl"/>
        </authorList>
    </citation>
    <scope>IDENTIFICATION</scope>
</reference>
<sequence>SGITCLALLCVLYDSMTKSKGQNRSNRKSLTTCYLLLLERHCVSVVFSPTHFRFALGARVIYPPV</sequence>
<reference evidence="2" key="2">
    <citation type="submission" date="2025-08" db="UniProtKB">
        <authorList>
            <consortium name="Ensembl"/>
        </authorList>
    </citation>
    <scope>IDENTIFICATION</scope>
</reference>
<dbReference type="Proteomes" id="UP000694546">
    <property type="component" value="Chromosome 1"/>
</dbReference>
<proteinExistence type="predicted"/>
<protein>
    <submittedName>
        <fullName evidence="2">Uncharacterized protein</fullName>
    </submittedName>
</protein>
<feature type="chain" id="PRO_5034258756" evidence="1">
    <location>
        <begin position="22"/>
        <end position="65"/>
    </location>
</feature>
<dbReference type="AlphaFoldDB" id="A0A8C5A544"/>